<reference evidence="11" key="1">
    <citation type="submission" date="2016-10" db="EMBL/GenBank/DDBJ databases">
        <authorList>
            <person name="Benchimol M."/>
            <person name="Almeida L.G."/>
            <person name="Vasconcelos A.T."/>
            <person name="Perreira-Neves A."/>
            <person name="Rosa I.A."/>
            <person name="Tasca T."/>
            <person name="Bogo M.R."/>
            <person name="de Souza W."/>
        </authorList>
    </citation>
    <scope>NUCLEOTIDE SEQUENCE [LARGE SCALE GENOMIC DNA]</scope>
    <source>
        <strain evidence="11">K</strain>
    </source>
</reference>
<feature type="transmembrane region" description="Helical" evidence="9">
    <location>
        <begin position="309"/>
        <end position="332"/>
    </location>
</feature>
<dbReference type="Pfam" id="PF01490">
    <property type="entry name" value="Aa_trans"/>
    <property type="match status" value="1"/>
</dbReference>
<feature type="transmembrane region" description="Helical" evidence="9">
    <location>
        <begin position="409"/>
        <end position="430"/>
    </location>
</feature>
<dbReference type="Proteomes" id="UP000179807">
    <property type="component" value="Unassembled WGS sequence"/>
</dbReference>
<sequence length="434" mass="48718">MLGKYVPFYTSSGMNSLSEASSATISNIDTGKTTIDSPIENAITMPRAIAVLTNCIVGLGLISVPYCFNCGIIITPILIISIGILTLFSLTILIDCAMKSSVFDYAKLILVAFPKKTLDWLPNMLIIIALSCASILYLHRATSLIIACFEELNNVPDFSSNRWFIVFVVEYPLLFGLTLFRTMNSLSFLSIISIFLILIYIFHSIYYFSKYTLIEGFNPDKKMVYFSTDISIIIKSLSILGSTFVCHPTLFPTIVKLKKPTMRRLKGTMFFVILVSILLFLIGGIFPYLTLFDDIQDTVVLRYYYKHHILTIITKITYSIMLIITVPIRLFACRLSIEKMMINEESNHMIWDLIGIALITLISIIVSFMKTLTVVDSIAGGIVGPTCVFILPSIYYLMICKDGSRTKHLLCWASLLVGAIFIVSSLYYSIAQLI</sequence>
<feature type="transmembrane region" description="Helical" evidence="9">
    <location>
        <begin position="118"/>
        <end position="138"/>
    </location>
</feature>
<dbReference type="GO" id="GO:0005774">
    <property type="term" value="C:vacuolar membrane"/>
    <property type="evidence" value="ECO:0007669"/>
    <property type="project" value="UniProtKB-SubCell"/>
</dbReference>
<evidence type="ECO:0000256" key="2">
    <source>
        <dbReference type="ARBA" id="ARBA00008066"/>
    </source>
</evidence>
<evidence type="ECO:0000259" key="10">
    <source>
        <dbReference type="Pfam" id="PF01490"/>
    </source>
</evidence>
<dbReference type="GO" id="GO:0061459">
    <property type="term" value="F:L-arginine transmembrane transporter activity"/>
    <property type="evidence" value="ECO:0007669"/>
    <property type="project" value="TreeGrafter"/>
</dbReference>
<dbReference type="GO" id="GO:0005302">
    <property type="term" value="F:L-tyrosine transmembrane transporter activity"/>
    <property type="evidence" value="ECO:0007669"/>
    <property type="project" value="TreeGrafter"/>
</dbReference>
<evidence type="ECO:0000313" key="12">
    <source>
        <dbReference type="Proteomes" id="UP000179807"/>
    </source>
</evidence>
<dbReference type="GO" id="GO:0015189">
    <property type="term" value="F:L-lysine transmembrane transporter activity"/>
    <property type="evidence" value="ECO:0007669"/>
    <property type="project" value="TreeGrafter"/>
</dbReference>
<comment type="caution">
    <text evidence="11">The sequence shown here is derived from an EMBL/GenBank/DDBJ whole genome shotgun (WGS) entry which is preliminary data.</text>
</comment>
<evidence type="ECO:0000256" key="4">
    <source>
        <dbReference type="ARBA" id="ARBA00022554"/>
    </source>
</evidence>
<evidence type="ECO:0000256" key="5">
    <source>
        <dbReference type="ARBA" id="ARBA00022692"/>
    </source>
</evidence>
<dbReference type="PANTHER" id="PTHR22950">
    <property type="entry name" value="AMINO ACID TRANSPORTER"/>
    <property type="match status" value="1"/>
</dbReference>
<dbReference type="RefSeq" id="XP_068354362.1">
    <property type="nucleotide sequence ID" value="XM_068508262.1"/>
</dbReference>
<keyword evidence="7 9" id="KW-1133">Transmembrane helix</keyword>
<keyword evidence="6" id="KW-0029">Amino-acid transport</keyword>
<dbReference type="VEuPathDB" id="TrichDB:TRFO_32010"/>
<evidence type="ECO:0000313" key="11">
    <source>
        <dbReference type="EMBL" id="OHT01226.1"/>
    </source>
</evidence>
<dbReference type="PANTHER" id="PTHR22950:SF678">
    <property type="entry name" value="VACUOLAR AMINO ACID TRANSPORTER 5-RELATED"/>
    <property type="match status" value="1"/>
</dbReference>
<feature type="transmembrane region" description="Helical" evidence="9">
    <location>
        <begin position="48"/>
        <end position="66"/>
    </location>
</feature>
<comment type="subcellular location">
    <subcellularLocation>
        <location evidence="1">Vacuole membrane</location>
        <topology evidence="1">Multi-pass membrane protein</topology>
    </subcellularLocation>
</comment>
<keyword evidence="3" id="KW-0813">Transport</keyword>
<evidence type="ECO:0000256" key="3">
    <source>
        <dbReference type="ARBA" id="ARBA00022448"/>
    </source>
</evidence>
<dbReference type="GO" id="GO:0005290">
    <property type="term" value="F:L-histidine transmembrane transporter activity"/>
    <property type="evidence" value="ECO:0007669"/>
    <property type="project" value="TreeGrafter"/>
</dbReference>
<feature type="transmembrane region" description="Helical" evidence="9">
    <location>
        <begin position="223"/>
        <end position="246"/>
    </location>
</feature>
<proteinExistence type="inferred from homology"/>
<feature type="transmembrane region" description="Helical" evidence="9">
    <location>
        <begin position="163"/>
        <end position="180"/>
    </location>
</feature>
<keyword evidence="8 9" id="KW-0472">Membrane</keyword>
<dbReference type="OrthoDB" id="655540at2759"/>
<dbReference type="InterPro" id="IPR013057">
    <property type="entry name" value="AA_transpt_TM"/>
</dbReference>
<protein>
    <submittedName>
        <fullName evidence="11">Transmembrane amino acid transporter protein</fullName>
    </submittedName>
</protein>
<feature type="domain" description="Amino acid transporter transmembrane" evidence="10">
    <location>
        <begin position="43"/>
        <end position="433"/>
    </location>
</feature>
<evidence type="ECO:0000256" key="8">
    <source>
        <dbReference type="ARBA" id="ARBA00023136"/>
    </source>
</evidence>
<name>A0A1J4JR50_9EUKA</name>
<dbReference type="AlphaFoldDB" id="A0A1J4JR50"/>
<feature type="transmembrane region" description="Helical" evidence="9">
    <location>
        <begin position="378"/>
        <end position="397"/>
    </location>
</feature>
<feature type="transmembrane region" description="Helical" evidence="9">
    <location>
        <begin position="187"/>
        <end position="208"/>
    </location>
</feature>
<accession>A0A1J4JR50</accession>
<evidence type="ECO:0000256" key="1">
    <source>
        <dbReference type="ARBA" id="ARBA00004128"/>
    </source>
</evidence>
<gene>
    <name evidence="11" type="ORF">TRFO_32010</name>
</gene>
<comment type="similarity">
    <text evidence="2">Belongs to the amino acid/polyamine transporter 2 family.</text>
</comment>
<evidence type="ECO:0000256" key="9">
    <source>
        <dbReference type="SAM" id="Phobius"/>
    </source>
</evidence>
<organism evidence="11 12">
    <name type="scientific">Tritrichomonas foetus</name>
    <dbReference type="NCBI Taxonomy" id="1144522"/>
    <lineage>
        <taxon>Eukaryota</taxon>
        <taxon>Metamonada</taxon>
        <taxon>Parabasalia</taxon>
        <taxon>Tritrichomonadida</taxon>
        <taxon>Tritrichomonadidae</taxon>
        <taxon>Tritrichomonas</taxon>
    </lineage>
</organism>
<dbReference type="GeneID" id="94842966"/>
<keyword evidence="4" id="KW-0926">Vacuole</keyword>
<evidence type="ECO:0000256" key="6">
    <source>
        <dbReference type="ARBA" id="ARBA00022970"/>
    </source>
</evidence>
<feature type="transmembrane region" description="Helical" evidence="9">
    <location>
        <begin position="353"/>
        <end position="372"/>
    </location>
</feature>
<feature type="transmembrane region" description="Helical" evidence="9">
    <location>
        <begin position="72"/>
        <end position="97"/>
    </location>
</feature>
<dbReference type="GO" id="GO:0015194">
    <property type="term" value="F:L-serine transmembrane transporter activity"/>
    <property type="evidence" value="ECO:0007669"/>
    <property type="project" value="TreeGrafter"/>
</dbReference>
<dbReference type="EMBL" id="MLAK01000922">
    <property type="protein sequence ID" value="OHT01226.1"/>
    <property type="molecule type" value="Genomic_DNA"/>
</dbReference>
<keyword evidence="5 9" id="KW-0812">Transmembrane</keyword>
<evidence type="ECO:0000256" key="7">
    <source>
        <dbReference type="ARBA" id="ARBA00022989"/>
    </source>
</evidence>
<feature type="transmembrane region" description="Helical" evidence="9">
    <location>
        <begin position="267"/>
        <end position="289"/>
    </location>
</feature>
<dbReference type="GO" id="GO:0005313">
    <property type="term" value="F:L-glutamate transmembrane transporter activity"/>
    <property type="evidence" value="ECO:0007669"/>
    <property type="project" value="TreeGrafter"/>
</dbReference>
<keyword evidence="12" id="KW-1185">Reference proteome</keyword>